<protein>
    <submittedName>
        <fullName evidence="1">Uncharacterized protein</fullName>
    </submittedName>
</protein>
<gene>
    <name evidence="1" type="ORF">TQ37_07325</name>
</gene>
<sequence>MAGSAPFVVLWRRRIAGSELLFPLPPFPVLLLDMPESVAVGDGSMGITQRVACCWMLMGP</sequence>
<dbReference type="AlphaFoldDB" id="A0A0G8ATD2"/>
<dbReference type="Proteomes" id="UP000035037">
    <property type="component" value="Unassembled WGS sequence"/>
</dbReference>
<name>A0A0G8ATD2_9SYNE</name>
<accession>A0A0G8ATD2</accession>
<comment type="caution">
    <text evidence="1">The sequence shown here is derived from an EMBL/GenBank/DDBJ whole genome shotgun (WGS) entry which is preliminary data.</text>
</comment>
<evidence type="ECO:0000313" key="1">
    <source>
        <dbReference type="EMBL" id="KKZ11357.1"/>
    </source>
</evidence>
<reference evidence="1 2" key="2">
    <citation type="submission" date="2015-05" db="EMBL/GenBank/DDBJ databases">
        <title>Lifestyle Evolution in Cyanobacterial Symbionts of Sponges.</title>
        <authorList>
            <person name="Burgsdorf I."/>
            <person name="Slaby B.M."/>
            <person name="Handley K.M."/>
            <person name="Haber M."/>
            <person name="Blom J."/>
            <person name="Marshall C.W."/>
            <person name="Gilbert J.A."/>
            <person name="Hentschel U."/>
            <person name="Steindler L."/>
        </authorList>
    </citation>
    <scope>NUCLEOTIDE SEQUENCE [LARGE SCALE GENOMIC DNA]</scope>
    <source>
        <strain evidence="1">15L</strain>
    </source>
</reference>
<proteinExistence type="predicted"/>
<organism evidence="1 2">
    <name type="scientific">Candidatus Synechococcus spongiarum 15L</name>
    <dbReference type="NCBI Taxonomy" id="1608419"/>
    <lineage>
        <taxon>Bacteria</taxon>
        <taxon>Bacillati</taxon>
        <taxon>Cyanobacteriota</taxon>
        <taxon>Cyanophyceae</taxon>
        <taxon>Synechococcales</taxon>
        <taxon>Synechococcaceae</taxon>
        <taxon>Synechococcus</taxon>
    </lineage>
</organism>
<dbReference type="PATRIC" id="fig|1608419.3.peg.590"/>
<evidence type="ECO:0000313" key="2">
    <source>
        <dbReference type="Proteomes" id="UP000035037"/>
    </source>
</evidence>
<reference evidence="1 2" key="1">
    <citation type="submission" date="2015-02" db="EMBL/GenBank/DDBJ databases">
        <authorList>
            <person name="Slaby B."/>
            <person name="Hentschel U."/>
        </authorList>
    </citation>
    <scope>NUCLEOTIDE SEQUENCE [LARGE SCALE GENOMIC DNA]</scope>
    <source>
        <strain evidence="1">15L</strain>
    </source>
</reference>
<dbReference type="EMBL" id="JYFQ01000145">
    <property type="protein sequence ID" value="KKZ11357.1"/>
    <property type="molecule type" value="Genomic_DNA"/>
</dbReference>